<dbReference type="Gene3D" id="1.10.10.10">
    <property type="entry name" value="Winged helix-like DNA-binding domain superfamily/Winged helix DNA-binding domain"/>
    <property type="match status" value="1"/>
</dbReference>
<proteinExistence type="predicted"/>
<dbReference type="InterPro" id="IPR003018">
    <property type="entry name" value="GAF"/>
</dbReference>
<name>A0A1F5ZKZ5_9BACT</name>
<dbReference type="AlphaFoldDB" id="A0A1F5ZKZ5"/>
<dbReference type="PROSITE" id="PS50921">
    <property type="entry name" value="ANTAR"/>
    <property type="match status" value="1"/>
</dbReference>
<gene>
    <name evidence="4" type="ORF">A2773_00140</name>
</gene>
<dbReference type="STRING" id="1798375.A2773_00140"/>
<dbReference type="SMART" id="SM01012">
    <property type="entry name" value="ANTAR"/>
    <property type="match status" value="1"/>
</dbReference>
<sequence>MKKNLIELKRELNFLYRIAQSVHSLQLNELLKEIVKIANQVTKSDSCLIYIFDREKQTLGLRASKNPHKDLLQRVTMKLGEGITGWVAKEKKPVAIGEGAAKDPRFKFFRSLPEDRFEAFLSVPIINKIGIVGVINVQHKKKHEHTDMEINLLSAIGKLVGGAVENALLIEESIALKEALEMRKIIERAKGILMKRKNISEQEAYRQIQKESMDSRKSLKEVSEALILADRLNLKGLP</sequence>
<accession>A0A1F5ZKZ5</accession>
<dbReference type="EMBL" id="MFJE01000063">
    <property type="protein sequence ID" value="OGG13005.1"/>
    <property type="molecule type" value="Genomic_DNA"/>
</dbReference>
<dbReference type="Pfam" id="PF13185">
    <property type="entry name" value="GAF_2"/>
    <property type="match status" value="1"/>
</dbReference>
<protein>
    <recommendedName>
        <fullName evidence="3">ANTAR domain-containing protein</fullName>
    </recommendedName>
</protein>
<dbReference type="InterPro" id="IPR005561">
    <property type="entry name" value="ANTAR"/>
</dbReference>
<keyword evidence="2" id="KW-0804">Transcription</keyword>
<dbReference type="GO" id="GO:0003723">
    <property type="term" value="F:RNA binding"/>
    <property type="evidence" value="ECO:0007669"/>
    <property type="project" value="InterPro"/>
</dbReference>
<feature type="domain" description="ANTAR" evidence="3">
    <location>
        <begin position="166"/>
        <end position="227"/>
    </location>
</feature>
<evidence type="ECO:0000256" key="2">
    <source>
        <dbReference type="ARBA" id="ARBA00023163"/>
    </source>
</evidence>
<dbReference type="Proteomes" id="UP000177383">
    <property type="component" value="Unassembled WGS sequence"/>
</dbReference>
<evidence type="ECO:0000256" key="1">
    <source>
        <dbReference type="ARBA" id="ARBA00023015"/>
    </source>
</evidence>
<dbReference type="Gene3D" id="3.30.450.40">
    <property type="match status" value="1"/>
</dbReference>
<comment type="caution">
    <text evidence="4">The sequence shown here is derived from an EMBL/GenBank/DDBJ whole genome shotgun (WGS) entry which is preliminary data.</text>
</comment>
<evidence type="ECO:0000313" key="5">
    <source>
        <dbReference type="Proteomes" id="UP000177383"/>
    </source>
</evidence>
<keyword evidence="1" id="KW-0805">Transcription regulation</keyword>
<evidence type="ECO:0000259" key="3">
    <source>
        <dbReference type="PROSITE" id="PS50921"/>
    </source>
</evidence>
<dbReference type="SUPFAM" id="SSF55781">
    <property type="entry name" value="GAF domain-like"/>
    <property type="match status" value="1"/>
</dbReference>
<reference evidence="4 5" key="1">
    <citation type="journal article" date="2016" name="Nat. Commun.">
        <title>Thousands of microbial genomes shed light on interconnected biogeochemical processes in an aquifer system.</title>
        <authorList>
            <person name="Anantharaman K."/>
            <person name="Brown C.T."/>
            <person name="Hug L.A."/>
            <person name="Sharon I."/>
            <person name="Castelle C.J."/>
            <person name="Probst A.J."/>
            <person name="Thomas B.C."/>
            <person name="Singh A."/>
            <person name="Wilkins M.J."/>
            <person name="Karaoz U."/>
            <person name="Brodie E.L."/>
            <person name="Williams K.H."/>
            <person name="Hubbard S.S."/>
            <person name="Banfield J.F."/>
        </authorList>
    </citation>
    <scope>NUCLEOTIDE SEQUENCE [LARGE SCALE GENOMIC DNA]</scope>
</reference>
<dbReference type="InterPro" id="IPR029016">
    <property type="entry name" value="GAF-like_dom_sf"/>
</dbReference>
<dbReference type="SMART" id="SM00065">
    <property type="entry name" value="GAF"/>
    <property type="match status" value="1"/>
</dbReference>
<dbReference type="Pfam" id="PF03861">
    <property type="entry name" value="ANTAR"/>
    <property type="match status" value="1"/>
</dbReference>
<dbReference type="InterPro" id="IPR036388">
    <property type="entry name" value="WH-like_DNA-bd_sf"/>
</dbReference>
<organism evidence="4 5">
    <name type="scientific">Candidatus Gottesmanbacteria bacterium RIFCSPHIGHO2_01_FULL_39_10</name>
    <dbReference type="NCBI Taxonomy" id="1798375"/>
    <lineage>
        <taxon>Bacteria</taxon>
        <taxon>Candidatus Gottesmaniibacteriota</taxon>
    </lineage>
</organism>
<evidence type="ECO:0000313" key="4">
    <source>
        <dbReference type="EMBL" id="OGG13005.1"/>
    </source>
</evidence>